<protein>
    <submittedName>
        <fullName evidence="1">Genetic competence transcription factor</fullName>
    </submittedName>
</protein>
<reference evidence="1 2" key="1">
    <citation type="submission" date="2018-06" db="EMBL/GenBank/DDBJ databases">
        <authorList>
            <consortium name="Pathogen Informatics"/>
            <person name="Doyle S."/>
        </authorList>
    </citation>
    <scope>NUCLEOTIDE SEQUENCE [LARGE SCALE GENOMIC DNA]</scope>
    <source>
        <strain evidence="2">ATCC 11859 / DSM 33 / NCIB 8841 / NCTC 4822</strain>
    </source>
</reference>
<dbReference type="Proteomes" id="UP000254519">
    <property type="component" value="Unassembled WGS sequence"/>
</dbReference>
<sequence>MQIIKPDVPYIISTNTLVLKTIRKESRLMTLIMENDSQFTHPRKSLHLIRASCHHYGTSFKVATYNAKKILNNRHKVPIVVAFDHGFPLIMMPTLSTDSEQNVWIAFHAIVNIKPEGAVRTTIELTNKHFIIVDSSETTIRRQMTLAYILQRAYQQNFSQFRGTWIPNLPYA</sequence>
<dbReference type="InterPro" id="IPR010461">
    <property type="entry name" value="ComK"/>
</dbReference>
<gene>
    <name evidence="1" type="ORF">NCTC4822_00750</name>
</gene>
<name>A0A380BFJ8_SPOPA</name>
<dbReference type="RefSeq" id="WP_166739539.1">
    <property type="nucleotide sequence ID" value="NZ_CP038012.1"/>
</dbReference>
<proteinExistence type="predicted"/>
<evidence type="ECO:0000313" key="2">
    <source>
        <dbReference type="Proteomes" id="UP000254519"/>
    </source>
</evidence>
<organism evidence="1 2">
    <name type="scientific">Sporosarcina pasteurii</name>
    <name type="common">Bacillus pasteurii</name>
    <dbReference type="NCBI Taxonomy" id="1474"/>
    <lineage>
        <taxon>Bacteria</taxon>
        <taxon>Bacillati</taxon>
        <taxon>Bacillota</taxon>
        <taxon>Bacilli</taxon>
        <taxon>Bacillales</taxon>
        <taxon>Caryophanaceae</taxon>
        <taxon>Sporosarcina</taxon>
    </lineage>
</organism>
<keyword evidence="2" id="KW-1185">Reference proteome</keyword>
<dbReference type="AlphaFoldDB" id="A0A380BFJ8"/>
<dbReference type="Pfam" id="PF06338">
    <property type="entry name" value="ComK"/>
    <property type="match status" value="1"/>
</dbReference>
<dbReference type="GO" id="GO:0030420">
    <property type="term" value="P:establishment of competence for transformation"/>
    <property type="evidence" value="ECO:0007669"/>
    <property type="project" value="InterPro"/>
</dbReference>
<dbReference type="EMBL" id="UGYZ01000002">
    <property type="protein sequence ID" value="SUI99747.1"/>
    <property type="molecule type" value="Genomic_DNA"/>
</dbReference>
<evidence type="ECO:0000313" key="1">
    <source>
        <dbReference type="EMBL" id="SUI99747.1"/>
    </source>
</evidence>
<accession>A0A380BFJ8</accession>